<dbReference type="OrthoDB" id="583592at2"/>
<dbReference type="EMBL" id="AMZY02000005">
    <property type="protein sequence ID" value="EMS34783.1"/>
    <property type="molecule type" value="Genomic_DNA"/>
</dbReference>
<dbReference type="InterPro" id="IPR005135">
    <property type="entry name" value="Endo/exonuclease/phosphatase"/>
</dbReference>
<evidence type="ECO:0000313" key="2">
    <source>
        <dbReference type="EMBL" id="EMS34783.1"/>
    </source>
</evidence>
<dbReference type="STRING" id="1239962.C943_03470"/>
<feature type="domain" description="Endonuclease/exonuclease/phosphatase" evidence="1">
    <location>
        <begin position="4"/>
        <end position="227"/>
    </location>
</feature>
<proteinExistence type="predicted"/>
<dbReference type="RefSeq" id="WP_008624487.1">
    <property type="nucleotide sequence ID" value="NZ_AMZY02000005.1"/>
</dbReference>
<dbReference type="AlphaFoldDB" id="M7XJS5"/>
<accession>M7XJS5</accession>
<dbReference type="Gene3D" id="3.60.10.10">
    <property type="entry name" value="Endonuclease/exonuclease/phosphatase"/>
    <property type="match status" value="1"/>
</dbReference>
<dbReference type="InParanoid" id="M7XJS5"/>
<keyword evidence="3" id="KW-1185">Reference proteome</keyword>
<evidence type="ECO:0000313" key="3">
    <source>
        <dbReference type="Proteomes" id="UP000010953"/>
    </source>
</evidence>
<comment type="caution">
    <text evidence="2">The sequence shown here is derived from an EMBL/GenBank/DDBJ whole genome shotgun (WGS) entry which is preliminary data.</text>
</comment>
<reference evidence="2" key="1">
    <citation type="submission" date="2013-01" db="EMBL/GenBank/DDBJ databases">
        <title>Genome assembly of Mariniradius saccharolyticus AK6.</title>
        <authorList>
            <person name="Vaidya B."/>
            <person name="Khatri I."/>
            <person name="Tanuku N.R.S."/>
            <person name="Subramanian S."/>
            <person name="Pinnaka A."/>
        </authorList>
    </citation>
    <scope>NUCLEOTIDE SEQUENCE [LARGE SCALE GENOMIC DNA]</scope>
    <source>
        <strain evidence="2">AK6</strain>
    </source>
</reference>
<dbReference type="Proteomes" id="UP000010953">
    <property type="component" value="Unassembled WGS sequence"/>
</dbReference>
<sequence length="235" mass="27486">MKIVTWNCNGGFRKKFENVSSLDADIYVIQECENPAESANREYIDWAENFLWIGDSKSKGLGVFAKPDIVLNKLDWTSQYRDHFVKHFLPCHVKGVFDLLAVWTHRNNSPNFGYMGQFWKYLQVNKENFKSIIIAGDFNSNKIWDQWDRWWNHSDVVNELGSLGIESLYHKYTGELQGSETKPTLFFQKNPVKAYHIDYVFASKPFSEDLKSIEIGHIDSWLDLSDHMPIVCEFK</sequence>
<gene>
    <name evidence="2" type="ORF">C943_03470</name>
</gene>
<dbReference type="GO" id="GO:0003824">
    <property type="term" value="F:catalytic activity"/>
    <property type="evidence" value="ECO:0007669"/>
    <property type="project" value="InterPro"/>
</dbReference>
<name>M7XJS5_9BACT</name>
<dbReference type="Pfam" id="PF03372">
    <property type="entry name" value="Exo_endo_phos"/>
    <property type="match status" value="1"/>
</dbReference>
<organism evidence="2 3">
    <name type="scientific">Mariniradius saccharolyticus AK6</name>
    <dbReference type="NCBI Taxonomy" id="1239962"/>
    <lineage>
        <taxon>Bacteria</taxon>
        <taxon>Pseudomonadati</taxon>
        <taxon>Bacteroidota</taxon>
        <taxon>Cytophagia</taxon>
        <taxon>Cytophagales</taxon>
        <taxon>Cyclobacteriaceae</taxon>
        <taxon>Mariniradius</taxon>
    </lineage>
</organism>
<evidence type="ECO:0000259" key="1">
    <source>
        <dbReference type="Pfam" id="PF03372"/>
    </source>
</evidence>
<dbReference type="InterPro" id="IPR036691">
    <property type="entry name" value="Endo/exonu/phosph_ase_sf"/>
</dbReference>
<protein>
    <recommendedName>
        <fullName evidence="1">Endonuclease/exonuclease/phosphatase domain-containing protein</fullName>
    </recommendedName>
</protein>
<dbReference type="eggNOG" id="COG0708">
    <property type="taxonomic scope" value="Bacteria"/>
</dbReference>
<dbReference type="SUPFAM" id="SSF56219">
    <property type="entry name" value="DNase I-like"/>
    <property type="match status" value="1"/>
</dbReference>